<sequence length="151" mass="15721">MRPAKPRTVKIALLLWIVAVVLQLASSMLTLLDLDQLRTDLLAEVSQGFPAESPVMKDRVVVAVLALLLGSGVLLALLQLGFASAMNKGKRWARLALVPLAAFGVVHAAIVFGALSSPLLAGLLAAAGVAVSAVVTSFLPASRVWFEGGRA</sequence>
<dbReference type="RefSeq" id="WP_146358831.1">
    <property type="nucleotide sequence ID" value="NZ_VOBR01000034.1"/>
</dbReference>
<keyword evidence="3" id="KW-1185">Reference proteome</keyword>
<dbReference type="Proteomes" id="UP000316639">
    <property type="component" value="Unassembled WGS sequence"/>
</dbReference>
<protein>
    <submittedName>
        <fullName evidence="2">Uncharacterized protein</fullName>
    </submittedName>
</protein>
<dbReference type="EMBL" id="VOBR01000034">
    <property type="protein sequence ID" value="TWP46284.1"/>
    <property type="molecule type" value="Genomic_DNA"/>
</dbReference>
<feature type="transmembrane region" description="Helical" evidence="1">
    <location>
        <begin position="121"/>
        <end position="141"/>
    </location>
</feature>
<dbReference type="AlphaFoldDB" id="A0A563EI87"/>
<keyword evidence="1" id="KW-1133">Transmembrane helix</keyword>
<organism evidence="2 3">
    <name type="scientific">Lentzea tibetensis</name>
    <dbReference type="NCBI Taxonomy" id="2591470"/>
    <lineage>
        <taxon>Bacteria</taxon>
        <taxon>Bacillati</taxon>
        <taxon>Actinomycetota</taxon>
        <taxon>Actinomycetes</taxon>
        <taxon>Pseudonocardiales</taxon>
        <taxon>Pseudonocardiaceae</taxon>
        <taxon>Lentzea</taxon>
    </lineage>
</organism>
<keyword evidence="1" id="KW-0472">Membrane</keyword>
<gene>
    <name evidence="2" type="ORF">FKR81_36740</name>
</gene>
<evidence type="ECO:0000313" key="3">
    <source>
        <dbReference type="Proteomes" id="UP000316639"/>
    </source>
</evidence>
<comment type="caution">
    <text evidence="2">The sequence shown here is derived from an EMBL/GenBank/DDBJ whole genome shotgun (WGS) entry which is preliminary data.</text>
</comment>
<name>A0A563EI87_9PSEU</name>
<evidence type="ECO:0000313" key="2">
    <source>
        <dbReference type="EMBL" id="TWP46284.1"/>
    </source>
</evidence>
<accession>A0A563EI87</accession>
<proteinExistence type="predicted"/>
<feature type="transmembrane region" description="Helical" evidence="1">
    <location>
        <begin position="60"/>
        <end position="83"/>
    </location>
</feature>
<keyword evidence="1" id="KW-0812">Transmembrane</keyword>
<evidence type="ECO:0000256" key="1">
    <source>
        <dbReference type="SAM" id="Phobius"/>
    </source>
</evidence>
<feature type="transmembrane region" description="Helical" evidence="1">
    <location>
        <begin position="95"/>
        <end position="115"/>
    </location>
</feature>
<reference evidence="2 3" key="1">
    <citation type="submission" date="2019-07" db="EMBL/GenBank/DDBJ databases">
        <title>Lentzea xizangensis sp. nov., isolated from Qinghai-Tibetan Plateau Soils.</title>
        <authorList>
            <person name="Huang J."/>
        </authorList>
    </citation>
    <scope>NUCLEOTIDE SEQUENCE [LARGE SCALE GENOMIC DNA]</scope>
    <source>
        <strain evidence="2 3">FXJ1.1311</strain>
    </source>
</reference>